<keyword evidence="3" id="KW-1185">Reference proteome</keyword>
<dbReference type="AlphaFoldDB" id="A0A2V3WHR1"/>
<evidence type="ECO:0008006" key="4">
    <source>
        <dbReference type="Google" id="ProtNLM"/>
    </source>
</evidence>
<reference evidence="2 3" key="1">
    <citation type="submission" date="2018-05" db="EMBL/GenBank/DDBJ databases">
        <title>Genomic Encyclopedia of Type Strains, Phase IV (KMG-IV): sequencing the most valuable type-strain genomes for metagenomic binning, comparative biology and taxonomic classification.</title>
        <authorList>
            <person name="Goeker M."/>
        </authorList>
    </citation>
    <scope>NUCLEOTIDE SEQUENCE [LARGE SCALE GENOMIC DNA]</scope>
    <source>
        <strain evidence="2 3">DSM 22440</strain>
    </source>
</reference>
<sequence>MFGEQFSRRVQEKRLHFMIFAACMLVFMAGVSFTFVIPGFKGFDGYFLFLSAYTYFVVASIFSALFDQQIFRIVTMSLLLSSLGMGLRMWLEWGEVSLAEHMDVFVLMGYPLAITFFIVCVYSLLIVNKTRKRNP</sequence>
<gene>
    <name evidence="2" type="ORF">DES38_101135</name>
</gene>
<evidence type="ECO:0000256" key="1">
    <source>
        <dbReference type="SAM" id="Phobius"/>
    </source>
</evidence>
<dbReference type="OrthoDB" id="2440789at2"/>
<feature type="transmembrane region" description="Helical" evidence="1">
    <location>
        <begin position="73"/>
        <end position="91"/>
    </location>
</feature>
<keyword evidence="1" id="KW-0812">Transmembrane</keyword>
<keyword evidence="1" id="KW-1133">Transmembrane helix</keyword>
<keyword evidence="1" id="KW-0472">Membrane</keyword>
<feature type="transmembrane region" description="Helical" evidence="1">
    <location>
        <begin position="103"/>
        <end position="127"/>
    </location>
</feature>
<accession>A0A2V3WHR1</accession>
<feature type="transmembrane region" description="Helical" evidence="1">
    <location>
        <begin position="46"/>
        <end position="66"/>
    </location>
</feature>
<evidence type="ECO:0000313" key="2">
    <source>
        <dbReference type="EMBL" id="PXW93054.1"/>
    </source>
</evidence>
<dbReference type="EMBL" id="QJJR01000001">
    <property type="protein sequence ID" value="PXW93054.1"/>
    <property type="molecule type" value="Genomic_DNA"/>
</dbReference>
<protein>
    <recommendedName>
        <fullName evidence="4">ABC transporter permease</fullName>
    </recommendedName>
</protein>
<evidence type="ECO:0000313" key="3">
    <source>
        <dbReference type="Proteomes" id="UP000247922"/>
    </source>
</evidence>
<name>A0A2V3WHR1_9BACI</name>
<proteinExistence type="predicted"/>
<dbReference type="Proteomes" id="UP000247922">
    <property type="component" value="Unassembled WGS sequence"/>
</dbReference>
<feature type="transmembrane region" description="Helical" evidence="1">
    <location>
        <begin position="15"/>
        <end position="40"/>
    </location>
</feature>
<dbReference type="RefSeq" id="WP_110250153.1">
    <property type="nucleotide sequence ID" value="NZ_QJJR01000001.1"/>
</dbReference>
<comment type="caution">
    <text evidence="2">The sequence shown here is derived from an EMBL/GenBank/DDBJ whole genome shotgun (WGS) entry which is preliminary data.</text>
</comment>
<organism evidence="2 3">
    <name type="scientific">Streptohalobacillus salinus</name>
    <dbReference type="NCBI Taxonomy" id="621096"/>
    <lineage>
        <taxon>Bacteria</taxon>
        <taxon>Bacillati</taxon>
        <taxon>Bacillota</taxon>
        <taxon>Bacilli</taxon>
        <taxon>Bacillales</taxon>
        <taxon>Bacillaceae</taxon>
        <taxon>Streptohalobacillus</taxon>
    </lineage>
</organism>